<feature type="region of interest" description="Disordered" evidence="1">
    <location>
        <begin position="804"/>
        <end position="823"/>
    </location>
</feature>
<feature type="region of interest" description="Disordered" evidence="1">
    <location>
        <begin position="836"/>
        <end position="887"/>
    </location>
</feature>
<feature type="compositionally biased region" description="Polar residues" evidence="1">
    <location>
        <begin position="427"/>
        <end position="438"/>
    </location>
</feature>
<feature type="compositionally biased region" description="Polar residues" evidence="1">
    <location>
        <begin position="284"/>
        <end position="300"/>
    </location>
</feature>
<feature type="region of interest" description="Disordered" evidence="1">
    <location>
        <begin position="518"/>
        <end position="590"/>
    </location>
</feature>
<keyword evidence="4" id="KW-1185">Reference proteome</keyword>
<dbReference type="CDD" id="cd00201">
    <property type="entry name" value="WW"/>
    <property type="match status" value="1"/>
</dbReference>
<dbReference type="InterPro" id="IPR036020">
    <property type="entry name" value="WW_dom_sf"/>
</dbReference>
<feature type="compositionally biased region" description="Pro residues" evidence="1">
    <location>
        <begin position="551"/>
        <end position="589"/>
    </location>
</feature>
<dbReference type="Gramene" id="OMO83797">
    <property type="protein sequence ID" value="OMO83797"/>
    <property type="gene ID" value="CCACVL1_11183"/>
</dbReference>
<organism evidence="3 4">
    <name type="scientific">Corchorus capsularis</name>
    <name type="common">Jute</name>
    <dbReference type="NCBI Taxonomy" id="210143"/>
    <lineage>
        <taxon>Eukaryota</taxon>
        <taxon>Viridiplantae</taxon>
        <taxon>Streptophyta</taxon>
        <taxon>Embryophyta</taxon>
        <taxon>Tracheophyta</taxon>
        <taxon>Spermatophyta</taxon>
        <taxon>Magnoliopsida</taxon>
        <taxon>eudicotyledons</taxon>
        <taxon>Gunneridae</taxon>
        <taxon>Pentapetalae</taxon>
        <taxon>rosids</taxon>
        <taxon>malvids</taxon>
        <taxon>Malvales</taxon>
        <taxon>Malvaceae</taxon>
        <taxon>Grewioideae</taxon>
        <taxon>Apeibeae</taxon>
        <taxon>Corchorus</taxon>
    </lineage>
</organism>
<dbReference type="PANTHER" id="PTHR47852">
    <property type="entry name" value="OS06G0298400 PROTEIN"/>
    <property type="match status" value="1"/>
</dbReference>
<accession>A0A1R3IMJ6</accession>
<dbReference type="Proteomes" id="UP000188268">
    <property type="component" value="Unassembled WGS sequence"/>
</dbReference>
<dbReference type="STRING" id="210143.A0A1R3IMJ6"/>
<comment type="caution">
    <text evidence="3">The sequence shown here is derived from an EMBL/GenBank/DDBJ whole genome shotgun (WGS) entry which is preliminary data.</text>
</comment>
<feature type="region of interest" description="Disordered" evidence="1">
    <location>
        <begin position="722"/>
        <end position="741"/>
    </location>
</feature>
<feature type="region of interest" description="Disordered" evidence="1">
    <location>
        <begin position="1"/>
        <end position="108"/>
    </location>
</feature>
<dbReference type="AlphaFoldDB" id="A0A1R3IMJ6"/>
<feature type="region of interest" description="Disordered" evidence="1">
    <location>
        <begin position="284"/>
        <end position="308"/>
    </location>
</feature>
<dbReference type="PROSITE" id="PS50020">
    <property type="entry name" value="WW_DOMAIN_2"/>
    <property type="match status" value="1"/>
</dbReference>
<feature type="region of interest" description="Disordered" evidence="1">
    <location>
        <begin position="395"/>
        <end position="438"/>
    </location>
</feature>
<dbReference type="OrthoDB" id="2367685at2759"/>
<proteinExistence type="predicted"/>
<evidence type="ECO:0000256" key="1">
    <source>
        <dbReference type="SAM" id="MobiDB-lite"/>
    </source>
</evidence>
<evidence type="ECO:0000313" key="3">
    <source>
        <dbReference type="EMBL" id="OMO83797.1"/>
    </source>
</evidence>
<dbReference type="OMA" id="NHDQQTG"/>
<dbReference type="SMART" id="SM00456">
    <property type="entry name" value="WW"/>
    <property type="match status" value="1"/>
</dbReference>
<evidence type="ECO:0000313" key="4">
    <source>
        <dbReference type="Proteomes" id="UP000188268"/>
    </source>
</evidence>
<feature type="compositionally biased region" description="Acidic residues" evidence="1">
    <location>
        <begin position="806"/>
        <end position="815"/>
    </location>
</feature>
<dbReference type="PROSITE" id="PS01159">
    <property type="entry name" value="WW_DOMAIN_1"/>
    <property type="match status" value="1"/>
</dbReference>
<gene>
    <name evidence="3" type="ORF">CCACVL1_11183</name>
</gene>
<dbReference type="InterPro" id="IPR001202">
    <property type="entry name" value="WW_dom"/>
</dbReference>
<feature type="domain" description="WW" evidence="2">
    <location>
        <begin position="177"/>
        <end position="211"/>
    </location>
</feature>
<reference evidence="3 4" key="1">
    <citation type="submission" date="2013-09" db="EMBL/GenBank/DDBJ databases">
        <title>Corchorus capsularis genome sequencing.</title>
        <authorList>
            <person name="Alam M."/>
            <person name="Haque M.S."/>
            <person name="Islam M.S."/>
            <person name="Emdad E.M."/>
            <person name="Islam M.M."/>
            <person name="Ahmed B."/>
            <person name="Halim A."/>
            <person name="Hossen Q.M.M."/>
            <person name="Hossain M.Z."/>
            <person name="Ahmed R."/>
            <person name="Khan M.M."/>
            <person name="Islam R."/>
            <person name="Rashid M.M."/>
            <person name="Khan S.A."/>
            <person name="Rahman M.S."/>
            <person name="Alam M."/>
        </authorList>
    </citation>
    <scope>NUCLEOTIDE SEQUENCE [LARGE SCALE GENOMIC DNA]</scope>
    <source>
        <strain evidence="4">cv. CVL-1</strain>
        <tissue evidence="3">Whole seedling</tissue>
    </source>
</reference>
<feature type="compositionally biased region" description="Basic and acidic residues" evidence="1">
    <location>
        <begin position="36"/>
        <end position="46"/>
    </location>
</feature>
<name>A0A1R3IMJ6_COCAP</name>
<dbReference type="PANTHER" id="PTHR47852:SF2">
    <property type="entry name" value="WW DOMAIN-CONTAINING PROTEIN"/>
    <property type="match status" value="1"/>
</dbReference>
<dbReference type="EMBL" id="AWWV01009831">
    <property type="protein sequence ID" value="OMO83797.1"/>
    <property type="molecule type" value="Genomic_DNA"/>
</dbReference>
<feature type="compositionally biased region" description="Low complexity" evidence="1">
    <location>
        <begin position="49"/>
        <end position="70"/>
    </location>
</feature>
<protein>
    <recommendedName>
        <fullName evidence="2">WW domain-containing protein</fullName>
    </recommendedName>
</protein>
<dbReference type="Gene3D" id="2.20.70.10">
    <property type="match status" value="1"/>
</dbReference>
<feature type="compositionally biased region" description="Polar residues" evidence="1">
    <location>
        <begin position="219"/>
        <end position="240"/>
    </location>
</feature>
<feature type="region of interest" description="Disordered" evidence="1">
    <location>
        <begin position="219"/>
        <end position="242"/>
    </location>
</feature>
<dbReference type="Pfam" id="PF00397">
    <property type="entry name" value="WW"/>
    <property type="match status" value="1"/>
</dbReference>
<dbReference type="SUPFAM" id="SSF51045">
    <property type="entry name" value="WW domain"/>
    <property type="match status" value="1"/>
</dbReference>
<sequence length="1049" mass="114658">MGKRKERRLAAQSNAGRRVKLDLFAEPSEDLGGSSVHEEVDGELKHRAGLPNSPSSSGQQSPNPLLLLGQYSDDDLDEESDKRLENGILDKSLSDHDDQAKGPLSETSKVTEVGAGESVDTLKISQQNMEKEPSPVAIQNVIGVDNKDGDINVSSVSVKKNDSTEQVSFTGTSEVPGDVGSGWRMVMHEESNQYYYWNIETGETSWEVPNVSAPISQLTSDQMTSTVESMETTPSAQATGDDNFILQNERHNNETQLDERDEGCKSEVHEDKNLNSDVIRSEFQSSSDAVDDQLTNQSPRNNDEDKTGINLSTHLLEQGEKLLERLKSLKTSEDNLRSQGWISNCILEVEIRLSDIKSLLSYGSSLVPFWVHCEKKLKQLEGTVNDKIYQLAKSAVMDEDEETPGSTGEKGKTEESSQNEGEADDGNNYNPISSTPNISYISTDDGTLTIVNSESQNQVPSSNAACNVNSFGPPTEQFENKAQVGELVDEANFKTGLHVVEDIDMDVDMEVEDAIPVSSVPLRDVPPTSLDQLNQPADYSAIPLPPDEEWIPPPPPENEQVPPPPPPDNELIPPPPPDEPPEQSYPPLPSYVETVPLTYADQYNLTYSDSNYQYYGHAASEVLVGSFYGHTDVSQVAAPPASIYYQAAPNTYSEGAPVTVNPVEALTFYDLQGKGASSTIIAVGTNSSQLQSEAGSIGYNTLGPGKDGSDDELVVARPGVRGEVPTSREKTEVASEGASSTVDTTEAVATISAKESFAAASSSAPKVQSKAVRSKKRTVAVTSSLRSNKKVSSLVDKWKAAKEELHEDAEDEPENPYEKLEKKRQREIEEWRAQQIASGEAKDNANFQPLGGDWREKVKRRRAQKAKEASENPSEVLPDGNEQPDLDELSRDLPSGWQHGFNHLIQFDKCNGIATRCVTHTSFFGKEKEENKGMGEREEHKPPKIDVKGKNLEVSVGEINLDDIKRHPIPIVHVSPRGSSGNINSTMTKLQQPSSARWNCLCSPTTHAGSFRCRHHRSSGGMIRGGSVGSNLSLLASTKSHDFFESPLR</sequence>
<evidence type="ECO:0000259" key="2">
    <source>
        <dbReference type="PROSITE" id="PS50020"/>
    </source>
</evidence>